<organism evidence="5 6">
    <name type="scientific">Egibacter rhizosphaerae</name>
    <dbReference type="NCBI Taxonomy" id="1670831"/>
    <lineage>
        <taxon>Bacteria</taxon>
        <taxon>Bacillati</taxon>
        <taxon>Actinomycetota</taxon>
        <taxon>Nitriliruptoria</taxon>
        <taxon>Egibacterales</taxon>
        <taxon>Egibacteraceae</taxon>
        <taxon>Egibacter</taxon>
    </lineage>
</organism>
<proteinExistence type="inferred from homology"/>
<dbReference type="FunFam" id="3.20.20.100:FF:000004">
    <property type="entry name" value="Oxidoreductase, aldo/keto reductase"/>
    <property type="match status" value="1"/>
</dbReference>
<name>A0A411YJ86_9ACTN</name>
<dbReference type="PRINTS" id="PR01577">
    <property type="entry name" value="KCNABCHANNEL"/>
</dbReference>
<dbReference type="GO" id="GO:0016491">
    <property type="term" value="F:oxidoreductase activity"/>
    <property type="evidence" value="ECO:0007669"/>
    <property type="project" value="UniProtKB-KW"/>
</dbReference>
<dbReference type="SUPFAM" id="SSF51430">
    <property type="entry name" value="NAD(P)-linked oxidoreductase"/>
    <property type="match status" value="1"/>
</dbReference>
<evidence type="ECO:0000313" key="6">
    <source>
        <dbReference type="Proteomes" id="UP000291469"/>
    </source>
</evidence>
<dbReference type="InterPro" id="IPR005399">
    <property type="entry name" value="K_chnl_volt-dep_bsu_KCNAB-rel"/>
</dbReference>
<dbReference type="OrthoDB" id="9768793at2"/>
<evidence type="ECO:0000256" key="2">
    <source>
        <dbReference type="ARBA" id="ARBA00022857"/>
    </source>
</evidence>
<dbReference type="RefSeq" id="WP_131156341.1">
    <property type="nucleotide sequence ID" value="NZ_CP036402.1"/>
</dbReference>
<comment type="similarity">
    <text evidence="1">Belongs to the shaker potassium channel beta subunit family.</text>
</comment>
<dbReference type="AlphaFoldDB" id="A0A411YJ86"/>
<keyword evidence="3" id="KW-0560">Oxidoreductase</keyword>
<dbReference type="Gene3D" id="3.20.20.100">
    <property type="entry name" value="NADP-dependent oxidoreductase domain"/>
    <property type="match status" value="1"/>
</dbReference>
<dbReference type="KEGG" id="erz:ER308_18435"/>
<dbReference type="EMBL" id="CP036402">
    <property type="protein sequence ID" value="QBI21348.1"/>
    <property type="molecule type" value="Genomic_DNA"/>
</dbReference>
<keyword evidence="2" id="KW-0521">NADP</keyword>
<dbReference type="CDD" id="cd19074">
    <property type="entry name" value="Aldo_ket_red_shaker-like"/>
    <property type="match status" value="1"/>
</dbReference>
<keyword evidence="6" id="KW-1185">Reference proteome</keyword>
<evidence type="ECO:0000313" key="5">
    <source>
        <dbReference type="EMBL" id="QBI21348.1"/>
    </source>
</evidence>
<dbReference type="Pfam" id="PF00248">
    <property type="entry name" value="Aldo_ket_red"/>
    <property type="match status" value="1"/>
</dbReference>
<feature type="domain" description="NADP-dependent oxidoreductase" evidence="4">
    <location>
        <begin position="16"/>
        <end position="313"/>
    </location>
</feature>
<dbReference type="PANTHER" id="PTHR43150">
    <property type="entry name" value="HYPERKINETIC, ISOFORM M"/>
    <property type="match status" value="1"/>
</dbReference>
<evidence type="ECO:0000256" key="1">
    <source>
        <dbReference type="ARBA" id="ARBA00006515"/>
    </source>
</evidence>
<evidence type="ECO:0000256" key="3">
    <source>
        <dbReference type="ARBA" id="ARBA00023002"/>
    </source>
</evidence>
<accession>A0A411YJ86</accession>
<dbReference type="InterPro" id="IPR023210">
    <property type="entry name" value="NADP_OxRdtase_dom"/>
</dbReference>
<protein>
    <submittedName>
        <fullName evidence="5">Aldo/keto reductase</fullName>
    </submittedName>
</protein>
<dbReference type="Proteomes" id="UP000291469">
    <property type="component" value="Chromosome"/>
</dbReference>
<reference evidence="5 6" key="1">
    <citation type="submission" date="2019-01" db="EMBL/GenBank/DDBJ databases">
        <title>Egibacter rhizosphaerae EGI 80759T.</title>
        <authorList>
            <person name="Chen D.-D."/>
            <person name="Tian Y."/>
            <person name="Jiao J.-Y."/>
            <person name="Zhang X.-T."/>
            <person name="Zhang Y.-G."/>
            <person name="Zhang Y."/>
            <person name="Xiao M."/>
            <person name="Shu W.-S."/>
            <person name="Li W.-J."/>
        </authorList>
    </citation>
    <scope>NUCLEOTIDE SEQUENCE [LARGE SCALE GENOMIC DNA]</scope>
    <source>
        <strain evidence="5 6">EGI 80759</strain>
    </source>
</reference>
<sequence>MEYRKLGRWGVKVSSVGLGSWLTYGGTVEEDQSTACIQRAYDLGVNFFDTANVYARGRSEEVVGKALASIPRDRYVLATKVYFPMGDGPNDSGLSRKHVTEQLHASLKRLGTEYVDLYQCHRYDTETPLEETCATMADLIRQGKVLYWGTSEWSSDQIAHAVSICRSQGWPEPASNQPQYSALWRRIEDRVLPTCEDLGIGNVVWSPLAMGVLTGKYRSVDDVPSDSRAAGDEAKFMRHVLTQPALDAVQEAGHVAEQAGVSLSQLALAWCLRQPAVSSVIVGATKTSHVDDNVGASGLEVPRDAVERFDELLAPVAAS</sequence>
<dbReference type="InterPro" id="IPR036812">
    <property type="entry name" value="NAD(P)_OxRdtase_dom_sf"/>
</dbReference>
<dbReference type="PANTHER" id="PTHR43150:SF2">
    <property type="entry name" value="HYPERKINETIC, ISOFORM M"/>
    <property type="match status" value="1"/>
</dbReference>
<evidence type="ECO:0000259" key="4">
    <source>
        <dbReference type="Pfam" id="PF00248"/>
    </source>
</evidence>
<dbReference type="GO" id="GO:0005829">
    <property type="term" value="C:cytosol"/>
    <property type="evidence" value="ECO:0007669"/>
    <property type="project" value="UniProtKB-ARBA"/>
</dbReference>
<gene>
    <name evidence="5" type="ORF">ER308_18435</name>
</gene>